<dbReference type="SMART" id="SM00178">
    <property type="entry name" value="SAR"/>
    <property type="match status" value="1"/>
</dbReference>
<keyword evidence="9" id="KW-0460">Magnesium</keyword>
<dbReference type="FunFam" id="3.40.50.300:FF:000412">
    <property type="entry name" value="ADP-ribosylation factor 1"/>
    <property type="match status" value="1"/>
</dbReference>
<keyword evidence="3 8" id="KW-0342">GTP-binding</keyword>
<keyword evidence="10" id="KW-1185">Reference proteome</keyword>
<dbReference type="GO" id="GO:0046872">
    <property type="term" value="F:metal ion binding"/>
    <property type="evidence" value="ECO:0007669"/>
    <property type="project" value="UniProtKB-KW"/>
</dbReference>
<comment type="function">
    <text evidence="4">GTPase that recruits MYO1E to MHC class II-containing vesicles via the effector protein ARL14EP and hence controls the movement of these vesicles along the actin cytoskeleton in dendritic cells.</text>
</comment>
<feature type="binding site" evidence="8">
    <location>
        <begin position="17"/>
        <end position="24"/>
    </location>
    <ligand>
        <name>GTP</name>
        <dbReference type="ChEBI" id="CHEBI:37565"/>
    </ligand>
</feature>
<gene>
    <name evidence="11" type="primary">arl14</name>
</gene>
<reference evidence="11" key="1">
    <citation type="submission" date="2025-08" db="UniProtKB">
        <authorList>
            <consortium name="RefSeq"/>
        </authorList>
    </citation>
    <scope>IDENTIFICATION</scope>
</reference>
<name>A0A8M1KGM0_CLUHA</name>
<dbReference type="GO" id="GO:0005525">
    <property type="term" value="F:GTP binding"/>
    <property type="evidence" value="ECO:0007669"/>
    <property type="project" value="UniProtKB-KW"/>
</dbReference>
<evidence type="ECO:0000313" key="10">
    <source>
        <dbReference type="Proteomes" id="UP000515152"/>
    </source>
</evidence>
<sequence length="200" mass="22769">MGQKSSRILEARVLLLGLDSAGKSTTLYKLKYDQPFSTVPTIGFNVEMIDTKKNRRKLALTVWDIGGQKTMRPHWKKFYQDTAGLIFVVDCSDRERLNEARKEFEHILRSEQLRGLPVVIFANKQDIPGSMTVGEITEKFNMVKICSDRDWYVQYCSSSTGAGLEEGFRKMAHLVKLSSADTMKNTVKYLSSKSIKPFKS</sequence>
<feature type="binding site" evidence="8">
    <location>
        <begin position="123"/>
        <end position="126"/>
    </location>
    <ligand>
        <name>GTP</name>
        <dbReference type="ChEBI" id="CHEBI:37565"/>
    </ligand>
</feature>
<proteinExistence type="inferred from homology"/>
<protein>
    <recommendedName>
        <fullName evidence="6">ADP-ribosylation factor-like protein 14</fullName>
    </recommendedName>
    <alternativeName>
        <fullName evidence="7">ADP-ribosylation factor 7</fullName>
    </alternativeName>
</protein>
<comment type="subunit">
    <text evidence="5">Interacts with ARL14EP.</text>
</comment>
<keyword evidence="9" id="KW-0479">Metal-binding</keyword>
<dbReference type="GeneID" id="122130894"/>
<feature type="binding site" evidence="8">
    <location>
        <position position="67"/>
    </location>
    <ligand>
        <name>GTP</name>
        <dbReference type="ChEBI" id="CHEBI:37565"/>
    </ligand>
</feature>
<dbReference type="SMART" id="SM00175">
    <property type="entry name" value="RAB"/>
    <property type="match status" value="1"/>
</dbReference>
<dbReference type="GO" id="GO:0003924">
    <property type="term" value="F:GTPase activity"/>
    <property type="evidence" value="ECO:0007669"/>
    <property type="project" value="InterPro"/>
</dbReference>
<dbReference type="PANTHER" id="PTHR11711">
    <property type="entry name" value="ADP RIBOSYLATION FACTOR-RELATED"/>
    <property type="match status" value="1"/>
</dbReference>
<organism evidence="10 11">
    <name type="scientific">Clupea harengus</name>
    <name type="common">Atlantic herring</name>
    <dbReference type="NCBI Taxonomy" id="7950"/>
    <lineage>
        <taxon>Eukaryota</taxon>
        <taxon>Metazoa</taxon>
        <taxon>Chordata</taxon>
        <taxon>Craniata</taxon>
        <taxon>Vertebrata</taxon>
        <taxon>Euteleostomi</taxon>
        <taxon>Actinopterygii</taxon>
        <taxon>Neopterygii</taxon>
        <taxon>Teleostei</taxon>
        <taxon>Clupei</taxon>
        <taxon>Clupeiformes</taxon>
        <taxon>Clupeoidei</taxon>
        <taxon>Clupeidae</taxon>
        <taxon>Clupea</taxon>
    </lineage>
</organism>
<dbReference type="InterPro" id="IPR005225">
    <property type="entry name" value="Small_GTP-bd"/>
</dbReference>
<dbReference type="InterPro" id="IPR024156">
    <property type="entry name" value="Small_GTPase_ARF"/>
</dbReference>
<evidence type="ECO:0000256" key="9">
    <source>
        <dbReference type="PIRSR" id="PIRSR606689-2"/>
    </source>
</evidence>
<keyword evidence="2 8" id="KW-0547">Nucleotide-binding</keyword>
<dbReference type="Proteomes" id="UP000515152">
    <property type="component" value="Unplaced"/>
</dbReference>
<dbReference type="OrthoDB" id="6228084at2759"/>
<dbReference type="AlphaFoldDB" id="A0A8M1KGM0"/>
<evidence type="ECO:0000256" key="8">
    <source>
        <dbReference type="PIRSR" id="PIRSR606689-1"/>
    </source>
</evidence>
<evidence type="ECO:0000256" key="2">
    <source>
        <dbReference type="ARBA" id="ARBA00022741"/>
    </source>
</evidence>
<evidence type="ECO:0000256" key="7">
    <source>
        <dbReference type="ARBA" id="ARBA00077764"/>
    </source>
</evidence>
<dbReference type="KEGG" id="char:122130894"/>
<evidence type="ECO:0000313" key="11">
    <source>
        <dbReference type="RefSeq" id="XP_042561670.1"/>
    </source>
</evidence>
<dbReference type="Pfam" id="PF00025">
    <property type="entry name" value="Arf"/>
    <property type="match status" value="1"/>
</dbReference>
<evidence type="ECO:0000256" key="3">
    <source>
        <dbReference type="ARBA" id="ARBA00023134"/>
    </source>
</evidence>
<dbReference type="RefSeq" id="XP_042561670.1">
    <property type="nucleotide sequence ID" value="XM_042705736.1"/>
</dbReference>
<comment type="similarity">
    <text evidence="1">Belongs to the small GTPase superfamily. Arf family.</text>
</comment>
<dbReference type="PROSITE" id="PS51417">
    <property type="entry name" value="ARF"/>
    <property type="match status" value="1"/>
</dbReference>
<dbReference type="SMART" id="SM00177">
    <property type="entry name" value="ARF"/>
    <property type="match status" value="1"/>
</dbReference>
<feature type="binding site" evidence="9">
    <location>
        <position position="41"/>
    </location>
    <ligand>
        <name>Mg(2+)</name>
        <dbReference type="ChEBI" id="CHEBI:18420"/>
    </ligand>
</feature>
<evidence type="ECO:0000256" key="1">
    <source>
        <dbReference type="ARBA" id="ARBA00010290"/>
    </source>
</evidence>
<accession>A0A8M1KGM0</accession>
<evidence type="ECO:0000256" key="6">
    <source>
        <dbReference type="ARBA" id="ARBA00072405"/>
    </source>
</evidence>
<evidence type="ECO:0000256" key="4">
    <source>
        <dbReference type="ARBA" id="ARBA00054077"/>
    </source>
</evidence>
<dbReference type="GO" id="GO:0030010">
    <property type="term" value="P:establishment of cell polarity"/>
    <property type="evidence" value="ECO:0007669"/>
    <property type="project" value="UniProtKB-ARBA"/>
</dbReference>
<evidence type="ECO:0000256" key="5">
    <source>
        <dbReference type="ARBA" id="ARBA00061881"/>
    </source>
</evidence>
<feature type="binding site" evidence="9">
    <location>
        <position position="24"/>
    </location>
    <ligand>
        <name>Mg(2+)</name>
        <dbReference type="ChEBI" id="CHEBI:18420"/>
    </ligand>
</feature>
<dbReference type="InterPro" id="IPR006689">
    <property type="entry name" value="Small_GTPase_ARF/SAR"/>
</dbReference>
<dbReference type="NCBIfam" id="TIGR00231">
    <property type="entry name" value="small_GTP"/>
    <property type="match status" value="1"/>
</dbReference>
<dbReference type="CTD" id="80117"/>